<dbReference type="PANTHER" id="PTHR43694">
    <property type="entry name" value="RIBONUCLEASE J"/>
    <property type="match status" value="1"/>
</dbReference>
<dbReference type="Gene3D" id="3.60.15.10">
    <property type="entry name" value="Ribonuclease Z/Hydroxyacylglutathione hydrolase-like"/>
    <property type="match status" value="1"/>
</dbReference>
<dbReference type="InterPro" id="IPR041636">
    <property type="entry name" value="RNase_J_C"/>
</dbReference>
<dbReference type="PANTHER" id="PTHR43694:SF1">
    <property type="entry name" value="RIBONUCLEASE J"/>
    <property type="match status" value="1"/>
</dbReference>
<gene>
    <name evidence="2" type="ORF">A2365_00995</name>
</gene>
<evidence type="ECO:0000313" key="3">
    <source>
        <dbReference type="Proteomes" id="UP000177740"/>
    </source>
</evidence>
<accession>A0A1G2EMU1</accession>
<dbReference type="STRING" id="1801677.A2365_00995"/>
<reference evidence="2 3" key="1">
    <citation type="journal article" date="2016" name="Nat. Commun.">
        <title>Thousands of microbial genomes shed light on interconnected biogeochemical processes in an aquifer system.</title>
        <authorList>
            <person name="Anantharaman K."/>
            <person name="Brown C.T."/>
            <person name="Hug L.A."/>
            <person name="Sharon I."/>
            <person name="Castelle C.J."/>
            <person name="Probst A.J."/>
            <person name="Thomas B.C."/>
            <person name="Singh A."/>
            <person name="Wilkins M.J."/>
            <person name="Karaoz U."/>
            <person name="Brodie E.L."/>
            <person name="Williams K.H."/>
            <person name="Hubbard S.S."/>
            <person name="Banfield J.F."/>
        </authorList>
    </citation>
    <scope>NUCLEOTIDE SEQUENCE [LARGE SCALE GENOMIC DNA]</scope>
</reference>
<dbReference type="EMBL" id="MHMM01000011">
    <property type="protein sequence ID" value="OGZ27067.1"/>
    <property type="molecule type" value="Genomic_DNA"/>
</dbReference>
<evidence type="ECO:0000313" key="2">
    <source>
        <dbReference type="EMBL" id="OGZ27067.1"/>
    </source>
</evidence>
<sequence length="162" mass="17812">MLKEGAKIAVKAGMDKRNIAVPDNGSIIETGRDIKILDKKVLTNYVFVDGSGIGDVGEVVLNDRKKMAESGIFVIVAVIDRKTGKVLGSPDIISRGFIYLKESKALLAETRKKLVGIIHKANSTNGAINWANMKDEIKSKLSDFFFSRTERRPIIIPVIIEV</sequence>
<dbReference type="Pfam" id="PF17770">
    <property type="entry name" value="RNase_J_C"/>
    <property type="match status" value="1"/>
</dbReference>
<organism evidence="2 3">
    <name type="scientific">Candidatus Nealsonbacteria bacterium RIFOXYB1_FULL_40_15</name>
    <dbReference type="NCBI Taxonomy" id="1801677"/>
    <lineage>
        <taxon>Bacteria</taxon>
        <taxon>Candidatus Nealsoniibacteriota</taxon>
    </lineage>
</organism>
<dbReference type="Proteomes" id="UP000177740">
    <property type="component" value="Unassembled WGS sequence"/>
</dbReference>
<feature type="domain" description="Ribonuclease J C-terminal" evidence="1">
    <location>
        <begin position="60"/>
        <end position="162"/>
    </location>
</feature>
<proteinExistence type="predicted"/>
<protein>
    <recommendedName>
        <fullName evidence="1">Ribonuclease J C-terminal domain-containing protein</fullName>
    </recommendedName>
</protein>
<evidence type="ECO:0000259" key="1">
    <source>
        <dbReference type="Pfam" id="PF17770"/>
    </source>
</evidence>
<name>A0A1G2EMU1_9BACT</name>
<dbReference type="AlphaFoldDB" id="A0A1G2EMU1"/>
<dbReference type="InterPro" id="IPR036866">
    <property type="entry name" value="RibonucZ/Hydroxyglut_hydro"/>
</dbReference>
<comment type="caution">
    <text evidence="2">The sequence shown here is derived from an EMBL/GenBank/DDBJ whole genome shotgun (WGS) entry which is preliminary data.</text>
</comment>
<dbReference type="Gene3D" id="3.10.20.580">
    <property type="match status" value="1"/>
</dbReference>